<dbReference type="Gene3D" id="3.10.450.50">
    <property type="match status" value="1"/>
</dbReference>
<gene>
    <name evidence="1" type="ORF">CYMTET_34456</name>
</gene>
<dbReference type="AlphaFoldDB" id="A0AAE0FB35"/>
<name>A0AAE0FB35_9CHLO</name>
<reference evidence="1 2" key="1">
    <citation type="journal article" date="2015" name="Genome Biol. Evol.">
        <title>Comparative Genomics of a Bacterivorous Green Alga Reveals Evolutionary Causalities and Consequences of Phago-Mixotrophic Mode of Nutrition.</title>
        <authorList>
            <person name="Burns J.A."/>
            <person name="Paasch A."/>
            <person name="Narechania A."/>
            <person name="Kim E."/>
        </authorList>
    </citation>
    <scope>NUCLEOTIDE SEQUENCE [LARGE SCALE GENOMIC DNA]</scope>
    <source>
        <strain evidence="1 2">PLY_AMNH</strain>
    </source>
</reference>
<keyword evidence="2" id="KW-1185">Reference proteome</keyword>
<evidence type="ECO:0000313" key="2">
    <source>
        <dbReference type="Proteomes" id="UP001190700"/>
    </source>
</evidence>
<dbReference type="Proteomes" id="UP001190700">
    <property type="component" value="Unassembled WGS sequence"/>
</dbReference>
<dbReference type="EMBL" id="LGRX02021680">
    <property type="protein sequence ID" value="KAK3256408.1"/>
    <property type="molecule type" value="Genomic_DNA"/>
</dbReference>
<proteinExistence type="predicted"/>
<comment type="caution">
    <text evidence="1">The sequence shown here is derived from an EMBL/GenBank/DDBJ whole genome shotgun (WGS) entry which is preliminary data.</text>
</comment>
<organism evidence="1 2">
    <name type="scientific">Cymbomonas tetramitiformis</name>
    <dbReference type="NCBI Taxonomy" id="36881"/>
    <lineage>
        <taxon>Eukaryota</taxon>
        <taxon>Viridiplantae</taxon>
        <taxon>Chlorophyta</taxon>
        <taxon>Pyramimonadophyceae</taxon>
        <taxon>Pyramimonadales</taxon>
        <taxon>Pyramimonadaceae</taxon>
        <taxon>Cymbomonas</taxon>
    </lineage>
</organism>
<evidence type="ECO:0000313" key="1">
    <source>
        <dbReference type="EMBL" id="KAK3256408.1"/>
    </source>
</evidence>
<accession>A0AAE0FB35</accession>
<sequence length="231" mass="25375">MEPEALCWLSLETKTAHLSERSAEENRLIILAQDFIETGTGFGTPARPELIAEDFVFRGPVIGPLCKKDYLHTLSVNKVYEAFPDLKSGAFGYTVDPAEPKRVWLFTRYSGTNTGDIHLGPLTLPATSKVISGGAEVNSVLFDEHDKVKLLTVGYIADRDPPFNATNQGAGALVGLLNACGINLPSSPVFKLIQYVSGFIPNQIRSISVEEDIPEWYKNYVPKRRGAEGVY</sequence>
<protein>
    <submittedName>
        <fullName evidence="1">Uncharacterized protein</fullName>
    </submittedName>
</protein>